<dbReference type="EMBL" id="FJXR01000032">
    <property type="protein sequence ID" value="CZW16024.1"/>
    <property type="molecule type" value="Genomic_DNA"/>
</dbReference>
<proteinExistence type="predicted"/>
<dbReference type="Proteomes" id="UP000076008">
    <property type="component" value="Unassembled WGS sequence"/>
</dbReference>
<dbReference type="AlphaFoldDB" id="A0A0F1Q3U8"/>
<reference evidence="1 2" key="1">
    <citation type="submission" date="2016-03" db="EMBL/GenBank/DDBJ databases">
        <authorList>
            <consortium name="Pathogen Informatics"/>
        </authorList>
    </citation>
    <scope>NUCLEOTIDE SEQUENCE [LARGE SCALE GENOMIC DNA]</scope>
    <source>
        <strain evidence="2">e1252</strain>
    </source>
</reference>
<name>A0A0F1Q3U8_ENTCL</name>
<sequence length="73" mass="8286">MTLLKIVLNTLRQVLTWCASSRAQQFVEDHFREEGYDEDSIYIARQAATLLAGALITALMEQILQLIATHLTH</sequence>
<evidence type="ECO:0000313" key="1">
    <source>
        <dbReference type="EMBL" id="CZW16024.1"/>
    </source>
</evidence>
<gene>
    <name evidence="1" type="ORF">SAMEA2273318_04164</name>
</gene>
<organism evidence="1 2">
    <name type="scientific">Enterobacter cloacae</name>
    <dbReference type="NCBI Taxonomy" id="550"/>
    <lineage>
        <taxon>Bacteria</taxon>
        <taxon>Pseudomonadati</taxon>
        <taxon>Pseudomonadota</taxon>
        <taxon>Gammaproteobacteria</taxon>
        <taxon>Enterobacterales</taxon>
        <taxon>Enterobacteriaceae</taxon>
        <taxon>Enterobacter</taxon>
        <taxon>Enterobacter cloacae complex</taxon>
    </lineage>
</organism>
<accession>A0A0F1Q3U8</accession>
<protein>
    <submittedName>
        <fullName evidence="1">Uncharacterized protein</fullName>
    </submittedName>
</protein>
<dbReference type="RefSeq" id="WP_009652443.1">
    <property type="nucleotide sequence ID" value="NZ_FJXR01000032.1"/>
</dbReference>
<evidence type="ECO:0000313" key="2">
    <source>
        <dbReference type="Proteomes" id="UP000076008"/>
    </source>
</evidence>
<dbReference type="GeneID" id="63140401"/>